<accession>B4E1L1</accession>
<dbReference type="SUPFAM" id="SSF55797">
    <property type="entry name" value="PR-1-like"/>
    <property type="match status" value="1"/>
</dbReference>
<dbReference type="PeptideAtlas" id="B4E1L1"/>
<feature type="signal peptide" evidence="1">
    <location>
        <begin position="1"/>
        <end position="19"/>
    </location>
</feature>
<dbReference type="Gene3D" id="3.40.33.10">
    <property type="entry name" value="CAP"/>
    <property type="match status" value="1"/>
</dbReference>
<evidence type="ECO:0000256" key="1">
    <source>
        <dbReference type="SAM" id="SignalP"/>
    </source>
</evidence>
<reference evidence="2" key="1">
    <citation type="submission" date="2007-10" db="EMBL/GenBank/DDBJ databases">
        <title>NEDO human cDNA sequencing project focused on splicing variants.</title>
        <authorList>
            <person name="Wakamatsu A."/>
            <person name="Yamamoto J."/>
            <person name="Kimura K."/>
            <person name="Ishii S."/>
            <person name="Watanabe K."/>
            <person name="Sugiyama A."/>
            <person name="Murakawa K."/>
            <person name="Kaida T."/>
            <person name="Tsuchiya K."/>
            <person name="Fukuzumi Y."/>
            <person name="Kumagai A."/>
            <person name="Oishi Y."/>
            <person name="Yamamoto S."/>
            <person name="Ono Y."/>
            <person name="Komori Y."/>
            <person name="Yamazaki M."/>
            <person name="Kisu Y."/>
            <person name="Nishikawa T."/>
            <person name="Sugano S."/>
            <person name="Nomura N."/>
            <person name="Isogai T."/>
        </authorList>
    </citation>
    <scope>NUCLEOTIDE SEQUENCE</scope>
    <source>
        <tissue evidence="2">Trachea</tissue>
    </source>
</reference>
<name>B4E1L1_HUMAN</name>
<evidence type="ECO:0000313" key="2">
    <source>
        <dbReference type="EMBL" id="BAG64823.1"/>
    </source>
</evidence>
<proteinExistence type="evidence at transcript level"/>
<protein>
    <submittedName>
        <fullName evidence="2">cDNA FLJ61040, moderately similar to Homo sapiens cysteine-rich secretory protein LCCL domain containing 2 (CRISPLD2), mRNA</fullName>
    </submittedName>
</protein>
<keyword evidence="1" id="KW-0732">Signal</keyword>
<sequence>MSCVLGGVIPLGLLFLVCGSQGYLLPNVTLLEELLSKYQHNESHSRVRRAIPREDKEEILMLHNKLRGQVQPQASNMEYMTWDDELEKGRLQEGFGVLLLFLFCHCGVYGESGNFL</sequence>
<dbReference type="EMBL" id="AK303887">
    <property type="protein sequence ID" value="BAG64823.1"/>
    <property type="molecule type" value="mRNA"/>
</dbReference>
<dbReference type="InterPro" id="IPR035940">
    <property type="entry name" value="CAP_sf"/>
</dbReference>
<dbReference type="AlphaFoldDB" id="B4E1L1"/>
<organism evidence="2">
    <name type="scientific">Homo sapiens</name>
    <name type="common">Human</name>
    <dbReference type="NCBI Taxonomy" id="9606"/>
    <lineage>
        <taxon>Eukaryota</taxon>
        <taxon>Metazoa</taxon>
        <taxon>Chordata</taxon>
        <taxon>Craniata</taxon>
        <taxon>Vertebrata</taxon>
        <taxon>Euteleostomi</taxon>
        <taxon>Mammalia</taxon>
        <taxon>Eutheria</taxon>
        <taxon>Euarchontoglires</taxon>
        <taxon>Primates</taxon>
        <taxon>Haplorrhini</taxon>
        <taxon>Catarrhini</taxon>
        <taxon>Hominidae</taxon>
        <taxon>Homo</taxon>
    </lineage>
</organism>
<feature type="chain" id="PRO_5002804047" evidence="1">
    <location>
        <begin position="20"/>
        <end position="116"/>
    </location>
</feature>